<feature type="transmembrane region" description="Helical" evidence="1">
    <location>
        <begin position="99"/>
        <end position="118"/>
    </location>
</feature>
<dbReference type="Pfam" id="PF00596">
    <property type="entry name" value="Aldolase_II"/>
    <property type="match status" value="1"/>
</dbReference>
<evidence type="ECO:0000313" key="3">
    <source>
        <dbReference type="EMBL" id="KAJ56061.1"/>
    </source>
</evidence>
<dbReference type="AlphaFoldDB" id="A0A037ZMM0"/>
<proteinExistence type="predicted"/>
<protein>
    <recommendedName>
        <fullName evidence="2">Class II aldolase/adducin N-terminal domain-containing protein</fullName>
    </recommendedName>
</protein>
<feature type="domain" description="Class II aldolase/adducin N-terminal" evidence="2">
    <location>
        <begin position="16"/>
        <end position="115"/>
    </location>
</feature>
<dbReference type="STRING" id="1454373.ACMU_09895"/>
<dbReference type="RefSeq" id="WP_152544557.1">
    <property type="nucleotide sequence ID" value="NZ_JFKE01000003.1"/>
</dbReference>
<evidence type="ECO:0000256" key="1">
    <source>
        <dbReference type="SAM" id="Phobius"/>
    </source>
</evidence>
<name>A0A037ZMM0_9RHOB</name>
<keyword evidence="4" id="KW-1185">Reference proteome</keyword>
<keyword evidence="1" id="KW-0472">Membrane</keyword>
<dbReference type="SUPFAM" id="SSF53639">
    <property type="entry name" value="AraD/HMP-PK domain-like"/>
    <property type="match status" value="1"/>
</dbReference>
<gene>
    <name evidence="3" type="ORF">ACMU_09895</name>
</gene>
<evidence type="ECO:0000259" key="2">
    <source>
        <dbReference type="Pfam" id="PF00596"/>
    </source>
</evidence>
<accession>A0A037ZMM0</accession>
<dbReference type="InterPro" id="IPR036409">
    <property type="entry name" value="Aldolase_II/adducin_N_sf"/>
</dbReference>
<keyword evidence="1" id="KW-0812">Transmembrane</keyword>
<keyword evidence="1" id="KW-1133">Transmembrane helix</keyword>
<sequence length="134" mass="14623">MSQFGSPPKGAQIRFDLAAALRLDRQEGCYKGVANHLSVAASADSNMSAINARWAYLSRMRAGDLIAMDAGDLATNARPDAPDPSPCSILSALHRRLQLARVALYVLPLYVMTLFAHFTEMKWLLDAKEPVYGA</sequence>
<dbReference type="EMBL" id="JFKE01000003">
    <property type="protein sequence ID" value="KAJ56061.1"/>
    <property type="molecule type" value="Genomic_DNA"/>
</dbReference>
<dbReference type="Gene3D" id="3.40.225.10">
    <property type="entry name" value="Class II aldolase/adducin N-terminal domain"/>
    <property type="match status" value="1"/>
</dbReference>
<organism evidence="3 4">
    <name type="scientific">Actibacterium mucosum KCTC 23349</name>
    <dbReference type="NCBI Taxonomy" id="1454373"/>
    <lineage>
        <taxon>Bacteria</taxon>
        <taxon>Pseudomonadati</taxon>
        <taxon>Pseudomonadota</taxon>
        <taxon>Alphaproteobacteria</taxon>
        <taxon>Rhodobacterales</taxon>
        <taxon>Roseobacteraceae</taxon>
        <taxon>Actibacterium</taxon>
    </lineage>
</organism>
<evidence type="ECO:0000313" key="4">
    <source>
        <dbReference type="Proteomes" id="UP000026249"/>
    </source>
</evidence>
<dbReference type="InterPro" id="IPR001303">
    <property type="entry name" value="Aldolase_II/adducin_N"/>
</dbReference>
<dbReference type="OrthoDB" id="5291399at2"/>
<dbReference type="Proteomes" id="UP000026249">
    <property type="component" value="Unassembled WGS sequence"/>
</dbReference>
<comment type="caution">
    <text evidence="3">The sequence shown here is derived from an EMBL/GenBank/DDBJ whole genome shotgun (WGS) entry which is preliminary data.</text>
</comment>
<reference evidence="3 4" key="1">
    <citation type="submission" date="2014-03" db="EMBL/GenBank/DDBJ databases">
        <title>Draft Genome Sequence of Actibacterium mucosum KCTC 23349, a Marine Alphaproteobacterium with Complex Ionic Requirements Isolated from Mediterranean Seawater at Malvarrosa Beach, Valencia, Spain.</title>
        <authorList>
            <person name="Arahal D.R."/>
            <person name="Shao Z."/>
            <person name="Lai Q."/>
            <person name="Pujalte M.J."/>
        </authorList>
    </citation>
    <scope>NUCLEOTIDE SEQUENCE [LARGE SCALE GENOMIC DNA]</scope>
    <source>
        <strain evidence="3 4">KCTC 23349</strain>
    </source>
</reference>